<sequence length="176" mass="18372">MTGALEAVVDAAIERALVDGSDARRYFALAGALERARADGTQGTDRDETDGSGTAIDRRGTHSGPEPTPRTGSEPSDTIDVDRLGAALVSTVAVRALEATRPDGIDADAWVPGDDPRAELVATGARLALRRFETDAETVAARAGVPRERLLGRGPAEEGRCQPGEDASEKPSGPRE</sequence>
<organism evidence="2 3">
    <name type="scientific">Halobellus limi</name>
    <dbReference type="NCBI Taxonomy" id="699433"/>
    <lineage>
        <taxon>Archaea</taxon>
        <taxon>Methanobacteriati</taxon>
        <taxon>Methanobacteriota</taxon>
        <taxon>Stenosarchaea group</taxon>
        <taxon>Halobacteria</taxon>
        <taxon>Halobacteriales</taxon>
        <taxon>Haloferacaceae</taxon>
        <taxon>Halobellus</taxon>
    </lineage>
</organism>
<feature type="region of interest" description="Disordered" evidence="1">
    <location>
        <begin position="143"/>
        <end position="176"/>
    </location>
</feature>
<proteinExistence type="predicted"/>
<reference evidence="2 3" key="1">
    <citation type="submission" date="2016-10" db="EMBL/GenBank/DDBJ databases">
        <authorList>
            <person name="de Groot N.N."/>
        </authorList>
    </citation>
    <scope>NUCLEOTIDE SEQUENCE [LARGE SCALE GENOMIC DNA]</scope>
    <source>
        <strain evidence="2 3">CGMCC 1.10331</strain>
    </source>
</reference>
<dbReference type="GeneID" id="39857971"/>
<dbReference type="RefSeq" id="WP_200820899.1">
    <property type="nucleotide sequence ID" value="NZ_CP031311.1"/>
</dbReference>
<feature type="compositionally biased region" description="Basic and acidic residues" evidence="1">
    <location>
        <begin position="167"/>
        <end position="176"/>
    </location>
</feature>
<feature type="compositionally biased region" description="Basic and acidic residues" evidence="1">
    <location>
        <begin position="145"/>
        <end position="160"/>
    </location>
</feature>
<dbReference type="AlphaFoldDB" id="A0A1H6AEG8"/>
<evidence type="ECO:0000313" key="2">
    <source>
        <dbReference type="EMBL" id="SEG47169.1"/>
    </source>
</evidence>
<evidence type="ECO:0000256" key="1">
    <source>
        <dbReference type="SAM" id="MobiDB-lite"/>
    </source>
</evidence>
<name>A0A1H6AEG8_9EURY</name>
<accession>A0A1H6AEG8</accession>
<dbReference type="Proteomes" id="UP000236740">
    <property type="component" value="Unassembled WGS sequence"/>
</dbReference>
<dbReference type="OrthoDB" id="343126at2157"/>
<evidence type="ECO:0000313" key="3">
    <source>
        <dbReference type="Proteomes" id="UP000236740"/>
    </source>
</evidence>
<keyword evidence="3" id="KW-1185">Reference proteome</keyword>
<dbReference type="EMBL" id="FNVN01000003">
    <property type="protein sequence ID" value="SEG47169.1"/>
    <property type="molecule type" value="Genomic_DNA"/>
</dbReference>
<feature type="region of interest" description="Disordered" evidence="1">
    <location>
        <begin position="36"/>
        <end position="80"/>
    </location>
</feature>
<protein>
    <submittedName>
        <fullName evidence="2">Uncharacterized protein</fullName>
    </submittedName>
</protein>
<gene>
    <name evidence="2" type="ORF">SAMN04488133_2292</name>
</gene>